<dbReference type="InterPro" id="IPR050701">
    <property type="entry name" value="Histone_Mod_Regulator"/>
</dbReference>
<dbReference type="InterPro" id="IPR019786">
    <property type="entry name" value="Zinc_finger_PHD-type_CS"/>
</dbReference>
<feature type="compositionally biased region" description="Basic and acidic residues" evidence="5">
    <location>
        <begin position="62"/>
        <end position="76"/>
    </location>
</feature>
<evidence type="ECO:0000256" key="1">
    <source>
        <dbReference type="ARBA" id="ARBA00022723"/>
    </source>
</evidence>
<feature type="compositionally biased region" description="Basic residues" evidence="5">
    <location>
        <begin position="767"/>
        <end position="780"/>
    </location>
</feature>
<feature type="domain" description="PHD-type" evidence="6">
    <location>
        <begin position="450"/>
        <end position="510"/>
    </location>
</feature>
<dbReference type="InterPro" id="IPR013083">
    <property type="entry name" value="Znf_RING/FYVE/PHD"/>
</dbReference>
<dbReference type="PROSITE" id="PS01359">
    <property type="entry name" value="ZF_PHD_1"/>
    <property type="match status" value="1"/>
</dbReference>
<keyword evidence="9" id="KW-1185">Reference proteome</keyword>
<dbReference type="InterPro" id="IPR011011">
    <property type="entry name" value="Znf_FYVE_PHD"/>
</dbReference>
<comment type="caution">
    <text evidence="8">The sequence shown here is derived from an EMBL/GenBank/DDBJ whole genome shotgun (WGS) entry which is preliminary data.</text>
</comment>
<evidence type="ECO:0000256" key="5">
    <source>
        <dbReference type="SAM" id="MobiDB-lite"/>
    </source>
</evidence>
<feature type="domain" description="PHD-type" evidence="7">
    <location>
        <begin position="527"/>
        <end position="638"/>
    </location>
</feature>
<dbReference type="InterPro" id="IPR034732">
    <property type="entry name" value="EPHD"/>
</dbReference>
<evidence type="ECO:0000256" key="4">
    <source>
        <dbReference type="PROSITE-ProRule" id="PRU00146"/>
    </source>
</evidence>
<name>A0AAV9IUZ6_CYACA</name>
<evidence type="ECO:0000259" key="6">
    <source>
        <dbReference type="PROSITE" id="PS50016"/>
    </source>
</evidence>
<feature type="compositionally biased region" description="Basic and acidic residues" evidence="5">
    <location>
        <begin position="32"/>
        <end position="41"/>
    </location>
</feature>
<keyword evidence="2 4" id="KW-0863">Zinc-finger</keyword>
<dbReference type="Gene3D" id="3.30.40.10">
    <property type="entry name" value="Zinc/RING finger domain, C3HC4 (zinc finger)"/>
    <property type="match status" value="3"/>
</dbReference>
<evidence type="ECO:0000313" key="9">
    <source>
        <dbReference type="Proteomes" id="UP001301350"/>
    </source>
</evidence>
<dbReference type="PROSITE" id="PS50016">
    <property type="entry name" value="ZF_PHD_2"/>
    <property type="match status" value="2"/>
</dbReference>
<reference evidence="8 9" key="1">
    <citation type="submission" date="2022-07" db="EMBL/GenBank/DDBJ databases">
        <title>Genome-wide signatures of adaptation to extreme environments.</title>
        <authorList>
            <person name="Cho C.H."/>
            <person name="Yoon H.S."/>
        </authorList>
    </citation>
    <scope>NUCLEOTIDE SEQUENCE [LARGE SCALE GENOMIC DNA]</scope>
    <source>
        <strain evidence="8 9">DBV 063 E5</strain>
    </source>
</reference>
<dbReference type="PROSITE" id="PS51805">
    <property type="entry name" value="EPHD"/>
    <property type="match status" value="1"/>
</dbReference>
<evidence type="ECO:0000313" key="8">
    <source>
        <dbReference type="EMBL" id="KAK4535898.1"/>
    </source>
</evidence>
<dbReference type="Pfam" id="PF13831">
    <property type="entry name" value="PHD_2"/>
    <property type="match status" value="1"/>
</dbReference>
<dbReference type="PANTHER" id="PTHR13793:SF107">
    <property type="entry name" value="BROMODOMAIN-CONTAINING PROTEIN HOMOLOG"/>
    <property type="match status" value="1"/>
</dbReference>
<protein>
    <submittedName>
        <fullName evidence="8">Uncharacterized protein</fullName>
    </submittedName>
</protein>
<dbReference type="CDD" id="cd15571">
    <property type="entry name" value="ePHD"/>
    <property type="match status" value="1"/>
</dbReference>
<dbReference type="Proteomes" id="UP001301350">
    <property type="component" value="Unassembled WGS sequence"/>
</dbReference>
<feature type="region of interest" description="Disordered" evidence="5">
    <location>
        <begin position="140"/>
        <end position="193"/>
    </location>
</feature>
<dbReference type="SUPFAM" id="SSF57903">
    <property type="entry name" value="FYVE/PHD zinc finger"/>
    <property type="match status" value="2"/>
</dbReference>
<gene>
    <name evidence="8" type="ORF">CDCA_CDCA06G1923</name>
</gene>
<accession>A0AAV9IUZ6</accession>
<dbReference type="GO" id="GO:0006357">
    <property type="term" value="P:regulation of transcription by RNA polymerase II"/>
    <property type="evidence" value="ECO:0007669"/>
    <property type="project" value="TreeGrafter"/>
</dbReference>
<dbReference type="SMART" id="SM00249">
    <property type="entry name" value="PHD"/>
    <property type="match status" value="3"/>
</dbReference>
<feature type="region of interest" description="Disordered" evidence="5">
    <location>
        <begin position="761"/>
        <end position="786"/>
    </location>
</feature>
<evidence type="ECO:0000259" key="7">
    <source>
        <dbReference type="PROSITE" id="PS51805"/>
    </source>
</evidence>
<keyword evidence="1" id="KW-0479">Metal-binding</keyword>
<dbReference type="GO" id="GO:0008270">
    <property type="term" value="F:zinc ion binding"/>
    <property type="evidence" value="ECO:0007669"/>
    <property type="project" value="UniProtKB-KW"/>
</dbReference>
<feature type="compositionally biased region" description="Basic and acidic residues" evidence="5">
    <location>
        <begin position="1"/>
        <end position="12"/>
    </location>
</feature>
<dbReference type="CDD" id="cd15492">
    <property type="entry name" value="PHD_BRPF_JADE_like"/>
    <property type="match status" value="1"/>
</dbReference>
<dbReference type="Pfam" id="PF13832">
    <property type="entry name" value="zf-HC5HC2H_2"/>
    <property type="match status" value="1"/>
</dbReference>
<keyword evidence="3" id="KW-0862">Zinc</keyword>
<proteinExistence type="predicted"/>
<feature type="compositionally biased region" description="Basic and acidic residues" evidence="5">
    <location>
        <begin position="88"/>
        <end position="97"/>
    </location>
</feature>
<evidence type="ECO:0000256" key="2">
    <source>
        <dbReference type="ARBA" id="ARBA00022771"/>
    </source>
</evidence>
<dbReference type="InterPro" id="IPR001965">
    <property type="entry name" value="Znf_PHD"/>
</dbReference>
<evidence type="ECO:0000256" key="3">
    <source>
        <dbReference type="ARBA" id="ARBA00022833"/>
    </source>
</evidence>
<feature type="region of interest" description="Disordered" evidence="5">
    <location>
        <begin position="1"/>
        <end position="111"/>
    </location>
</feature>
<dbReference type="PANTHER" id="PTHR13793">
    <property type="entry name" value="PHD FINGER PROTEINS"/>
    <property type="match status" value="1"/>
</dbReference>
<dbReference type="InterPro" id="IPR019787">
    <property type="entry name" value="Znf_PHD-finger"/>
</dbReference>
<feature type="domain" description="PHD-type" evidence="6">
    <location>
        <begin position="1220"/>
        <end position="1271"/>
    </location>
</feature>
<feature type="compositionally biased region" description="Basic and acidic residues" evidence="5">
    <location>
        <begin position="151"/>
        <end position="167"/>
    </location>
</feature>
<dbReference type="EMBL" id="JANCYW010000006">
    <property type="protein sequence ID" value="KAK4535898.1"/>
    <property type="molecule type" value="Genomic_DNA"/>
</dbReference>
<sequence>MAVAGERGRRGDATTIEAAQGGQPGRSGCPGRSRDALGNRHERSKRKRRATGLEPLVPKAPRTGERPHSPAPDRLRRSIGGSLVRTLQRRDRPERQHCSAGDHNAGDRSGGAVDTAVCVLETQAPLGAIRLGNTMVLSPRASLRMPRRGRERASKQDSGRKRGRLEGTPELSNWREPVRTDTPPAPTDAATIPPVPVDKLSFDALMEMYQRLFRNSAIVSRELQAILSESRWPANCEEFWSWPPVVRCFQELGTAEMEILRLPGFHVVTDMPLEVPSKVQPYRLRWLQEDARALLTEGDDRAGAMDAANSRPYHSGGSAMDGELKHNHRRGTPCPACAARTLARRTANKTPDKADAAVPSEPARALTIPERIFQFTAERYALAPVDGDAETEDGPWAAASGMSEEMLWRRLPCLAAVAARSGGLQMNGSDDLLSLLGWVFYRAGGGATTAQRCEVCWSAESTHADRIVVCATCGTSVHLSCYGGKRLRDHAANNTNGGHDTWRCRACQQETRAQRPTKEAAATVNTTPPCVLCGQSGGAVKPTDTGEWAHLACALWIPSAYVADAALMEPVCGVGDSAAHQHGTACGVCGHATALPGTVSCGWRGCREAAHVMCGRRAGFAYLLADARAFHEWVDRTQLTAMLGGERSRGPHGIVRCCLCVRHAAAVALAVAGHIREGDVATATRRVLRPSAAERTDLIAKALSVTAPQPAMRSPTNGEMVLSRLSKTYSAADVSKIEKSGQLKPLVEAIRQHIMRHREAALQAAGRRGRGRPPRQRQRGSGRIAPSSDRLLLSSWERCLKQLTRLEVLEKQGAMRGSRRLASPSERRRQVASILSDVVRQLPSLDSPAYGDTGERAVLTVGRSSAPWWPSSDRAADGHIELPLDASACVPLRTAAAAPHDIDWLVHAMHDQRWQLLRPTEAASVPCACRRRTVAFESVIDASGLVFEGTYSVPECQLAPPHIEPSKRHGADGREWARCCRAQQCPLRLIQFQLRERADQHRSDDERASDVAAPSSVPLASTMVPWIWHAGSALAVPADASAACKDDGSMAAATTPTPTDASLPSALHGEMRALQRLARTTNRRRCELLSAAQTDLQHRRALEQSQRQFDAHRARLAQLQAVRWPPGRELPPLHSNWAEDGNAAPSSTLRAAAPHRHGGLACLESCVPMSMAEVQAEAAMRHAAWWKPPSKARSPPAAAAAATDNNPLPLEDARLQPAYDACCHVCGGGDCDQPDNDIILCDQCGVAVHQQCYGVAAVPAGDWYCDACRVARTTAVLPHRMP</sequence>
<organism evidence="8 9">
    <name type="scientific">Cyanidium caldarium</name>
    <name type="common">Red alga</name>
    <dbReference type="NCBI Taxonomy" id="2771"/>
    <lineage>
        <taxon>Eukaryota</taxon>
        <taxon>Rhodophyta</taxon>
        <taxon>Bangiophyceae</taxon>
        <taxon>Cyanidiales</taxon>
        <taxon>Cyanidiaceae</taxon>
        <taxon>Cyanidium</taxon>
    </lineage>
</organism>